<keyword evidence="3" id="KW-1185">Reference proteome</keyword>
<dbReference type="InterPro" id="IPR036412">
    <property type="entry name" value="HAD-like_sf"/>
</dbReference>
<organism evidence="2 3">
    <name type="scientific">Ferrimonas aestuarii</name>
    <dbReference type="NCBI Taxonomy" id="2569539"/>
    <lineage>
        <taxon>Bacteria</taxon>
        <taxon>Pseudomonadati</taxon>
        <taxon>Pseudomonadota</taxon>
        <taxon>Gammaproteobacteria</taxon>
        <taxon>Alteromonadales</taxon>
        <taxon>Ferrimonadaceae</taxon>
        <taxon>Ferrimonas</taxon>
    </lineage>
</organism>
<protein>
    <submittedName>
        <fullName evidence="2">Phosphoserine phosphatase</fullName>
    </submittedName>
</protein>
<keyword evidence="1" id="KW-0472">Membrane</keyword>
<evidence type="ECO:0000256" key="1">
    <source>
        <dbReference type="SAM" id="Phobius"/>
    </source>
</evidence>
<dbReference type="GO" id="GO:0000287">
    <property type="term" value="F:magnesium ion binding"/>
    <property type="evidence" value="ECO:0007669"/>
    <property type="project" value="TreeGrafter"/>
</dbReference>
<name>A0A4U1BQI7_9GAMM</name>
<gene>
    <name evidence="2" type="ORF">FCL42_05955</name>
</gene>
<dbReference type="Gene3D" id="1.20.1440.100">
    <property type="entry name" value="SG protein - dephosphorylation function"/>
    <property type="match status" value="1"/>
</dbReference>
<feature type="transmembrane region" description="Helical" evidence="1">
    <location>
        <begin position="31"/>
        <end position="51"/>
    </location>
</feature>
<keyword evidence="1" id="KW-1133">Transmembrane helix</keyword>
<dbReference type="AlphaFoldDB" id="A0A4U1BQI7"/>
<dbReference type="PANTHER" id="PTHR43344">
    <property type="entry name" value="PHOSPHOSERINE PHOSPHATASE"/>
    <property type="match status" value="1"/>
</dbReference>
<dbReference type="Pfam" id="PF12710">
    <property type="entry name" value="HAD"/>
    <property type="match status" value="1"/>
</dbReference>
<evidence type="ECO:0000313" key="3">
    <source>
        <dbReference type="Proteomes" id="UP000305675"/>
    </source>
</evidence>
<keyword evidence="1" id="KW-0812">Transmembrane</keyword>
<dbReference type="GO" id="GO:0006564">
    <property type="term" value="P:L-serine biosynthetic process"/>
    <property type="evidence" value="ECO:0007669"/>
    <property type="project" value="TreeGrafter"/>
</dbReference>
<proteinExistence type="predicted"/>
<dbReference type="Proteomes" id="UP000305675">
    <property type="component" value="Unassembled WGS sequence"/>
</dbReference>
<reference evidence="2 3" key="1">
    <citation type="submission" date="2019-04" db="EMBL/GenBank/DDBJ databases">
        <authorList>
            <person name="Hwang J.C."/>
        </authorList>
    </citation>
    <scope>NUCLEOTIDE SEQUENCE [LARGE SCALE GENOMIC DNA]</scope>
    <source>
        <strain evidence="2 3">IMCC35002</strain>
    </source>
</reference>
<dbReference type="OrthoDB" id="9784466at2"/>
<dbReference type="GO" id="GO:0005737">
    <property type="term" value="C:cytoplasm"/>
    <property type="evidence" value="ECO:0007669"/>
    <property type="project" value="TreeGrafter"/>
</dbReference>
<evidence type="ECO:0000313" key="2">
    <source>
        <dbReference type="EMBL" id="TKB56676.1"/>
    </source>
</evidence>
<dbReference type="GO" id="GO:0036424">
    <property type="term" value="F:L-phosphoserine phosphatase activity"/>
    <property type="evidence" value="ECO:0007669"/>
    <property type="project" value="TreeGrafter"/>
</dbReference>
<dbReference type="Gene3D" id="3.40.50.1000">
    <property type="entry name" value="HAD superfamily/HAD-like"/>
    <property type="match status" value="1"/>
</dbReference>
<dbReference type="RefSeq" id="WP_136862480.1">
    <property type="nucleotide sequence ID" value="NZ_SWCJ01000003.1"/>
</dbReference>
<dbReference type="InterPro" id="IPR023214">
    <property type="entry name" value="HAD_sf"/>
</dbReference>
<comment type="caution">
    <text evidence="2">The sequence shown here is derived from an EMBL/GenBank/DDBJ whole genome shotgun (WGS) entry which is preliminary data.</text>
</comment>
<sequence>MKSNLALFDFDGTITDADTFTEFVLFATPKWRLALGLVLIWPVILAFKLGWLPAARTRPIVAKVAFWHRSVAKVNAQAQAYVEHRLPQIVRPQAARRLDYHRSCGDRIIVVSASLSPYLEIWCDEQQLELLCSRLSKSKGQSGSRYSGSYETGDCSGQRKVEFINCAVNLDDYEQVFAYGDTDEDLPMLELADQAYLRWQPYQRGKKEGS</sequence>
<dbReference type="EMBL" id="SWCJ01000003">
    <property type="protein sequence ID" value="TKB56676.1"/>
    <property type="molecule type" value="Genomic_DNA"/>
</dbReference>
<dbReference type="NCBIfam" id="TIGR01488">
    <property type="entry name" value="HAD-SF-IB"/>
    <property type="match status" value="1"/>
</dbReference>
<dbReference type="PANTHER" id="PTHR43344:SF14">
    <property type="entry name" value="HAD-IB FAMILY HYDROLASE"/>
    <property type="match status" value="1"/>
</dbReference>
<dbReference type="InterPro" id="IPR050582">
    <property type="entry name" value="HAD-like_SerB"/>
</dbReference>
<accession>A0A4U1BQI7</accession>
<dbReference type="SUPFAM" id="SSF56784">
    <property type="entry name" value="HAD-like"/>
    <property type="match status" value="1"/>
</dbReference>